<dbReference type="CDD" id="cd17535">
    <property type="entry name" value="REC_NarL-like"/>
    <property type="match status" value="1"/>
</dbReference>
<dbReference type="InterPro" id="IPR051015">
    <property type="entry name" value="EvgA-like"/>
</dbReference>
<dbReference type="SMART" id="SM00448">
    <property type="entry name" value="REC"/>
    <property type="match status" value="1"/>
</dbReference>
<evidence type="ECO:0000259" key="5">
    <source>
        <dbReference type="PROSITE" id="PS50110"/>
    </source>
</evidence>
<accession>A0A533I8K4</accession>
<evidence type="ECO:0000313" key="6">
    <source>
        <dbReference type="EMBL" id="TKW67071.1"/>
    </source>
</evidence>
<dbReference type="InterPro" id="IPR011006">
    <property type="entry name" value="CheY-like_superfamily"/>
</dbReference>
<dbReference type="PANTHER" id="PTHR45566:SF2">
    <property type="entry name" value="NARL SUBFAMILY"/>
    <property type="match status" value="1"/>
</dbReference>
<dbReference type="AlphaFoldDB" id="A0A533I8K4"/>
<evidence type="ECO:0000256" key="3">
    <source>
        <dbReference type="PROSITE-ProRule" id="PRU00169"/>
    </source>
</evidence>
<dbReference type="InterPro" id="IPR001789">
    <property type="entry name" value="Sig_transdc_resp-reg_receiver"/>
</dbReference>
<evidence type="ECO:0000313" key="7">
    <source>
        <dbReference type="Proteomes" id="UP000315344"/>
    </source>
</evidence>
<dbReference type="InterPro" id="IPR036388">
    <property type="entry name" value="WH-like_DNA-bd_sf"/>
</dbReference>
<dbReference type="PROSITE" id="PS50043">
    <property type="entry name" value="HTH_LUXR_2"/>
    <property type="match status" value="1"/>
</dbReference>
<dbReference type="PRINTS" id="PR00038">
    <property type="entry name" value="HTHLUXR"/>
</dbReference>
<dbReference type="Proteomes" id="UP000315344">
    <property type="component" value="Unassembled WGS sequence"/>
</dbReference>
<protein>
    <submittedName>
        <fullName evidence="6">Response regulator transcription factor</fullName>
    </submittedName>
</protein>
<keyword evidence="1 3" id="KW-0597">Phosphoprotein</keyword>
<comment type="caution">
    <text evidence="6">The sequence shown here is derived from an EMBL/GenBank/DDBJ whole genome shotgun (WGS) entry which is preliminary data.</text>
</comment>
<dbReference type="GO" id="GO:0003677">
    <property type="term" value="F:DNA binding"/>
    <property type="evidence" value="ECO:0007669"/>
    <property type="project" value="UniProtKB-KW"/>
</dbReference>
<feature type="domain" description="Response regulatory" evidence="5">
    <location>
        <begin position="5"/>
        <end position="121"/>
    </location>
</feature>
<dbReference type="GO" id="GO:0006355">
    <property type="term" value="P:regulation of DNA-templated transcription"/>
    <property type="evidence" value="ECO:0007669"/>
    <property type="project" value="InterPro"/>
</dbReference>
<sequence>MTPERVIVADDHPIVREGICRIVSMGNPQAIITEAATFDEVLTAASADPPSVLLLDLLFPGFDPDISLRQLRLAHPRATIIVISMVDDCETVDRVMQSGADGFVSKAVPPAEMSKALNDIRGGDVVILRSDEPTITPPLLPDSGIEALSPRQRDVLALIAKGASNKEIARDLGISPFTVRIHVSAILRILDVPTRAAAAARIGRR</sequence>
<dbReference type="Gene3D" id="1.10.10.10">
    <property type="entry name" value="Winged helix-like DNA-binding domain superfamily/Winged helix DNA-binding domain"/>
    <property type="match status" value="1"/>
</dbReference>
<feature type="modified residue" description="4-aspartylphosphate" evidence="3">
    <location>
        <position position="56"/>
    </location>
</feature>
<evidence type="ECO:0000256" key="2">
    <source>
        <dbReference type="ARBA" id="ARBA00023125"/>
    </source>
</evidence>
<dbReference type="SMART" id="SM00421">
    <property type="entry name" value="HTH_LUXR"/>
    <property type="match status" value="1"/>
</dbReference>
<organism evidence="6 7">
    <name type="scientific">Paracoccus denitrificans</name>
    <dbReference type="NCBI Taxonomy" id="266"/>
    <lineage>
        <taxon>Bacteria</taxon>
        <taxon>Pseudomonadati</taxon>
        <taxon>Pseudomonadota</taxon>
        <taxon>Alphaproteobacteria</taxon>
        <taxon>Rhodobacterales</taxon>
        <taxon>Paracoccaceae</taxon>
        <taxon>Paracoccus</taxon>
    </lineage>
</organism>
<dbReference type="Pfam" id="PF00196">
    <property type="entry name" value="GerE"/>
    <property type="match status" value="1"/>
</dbReference>
<dbReference type="InterPro" id="IPR000792">
    <property type="entry name" value="Tscrpt_reg_LuxR_C"/>
</dbReference>
<name>A0A533I8K4_PARDE</name>
<feature type="domain" description="HTH luxR-type" evidence="4">
    <location>
        <begin position="141"/>
        <end position="205"/>
    </location>
</feature>
<evidence type="ECO:0000259" key="4">
    <source>
        <dbReference type="PROSITE" id="PS50043"/>
    </source>
</evidence>
<dbReference type="Gene3D" id="3.40.50.2300">
    <property type="match status" value="1"/>
</dbReference>
<dbReference type="PROSITE" id="PS50110">
    <property type="entry name" value="RESPONSE_REGULATORY"/>
    <property type="match status" value="1"/>
</dbReference>
<gene>
    <name evidence="6" type="ORF">DI616_08355</name>
</gene>
<evidence type="ECO:0000256" key="1">
    <source>
        <dbReference type="ARBA" id="ARBA00022553"/>
    </source>
</evidence>
<dbReference type="InterPro" id="IPR058245">
    <property type="entry name" value="NreC/VraR/RcsB-like_REC"/>
</dbReference>
<dbReference type="CDD" id="cd06170">
    <property type="entry name" value="LuxR_C_like"/>
    <property type="match status" value="1"/>
</dbReference>
<keyword evidence="2" id="KW-0238">DNA-binding</keyword>
<reference evidence="6 7" key="1">
    <citation type="journal article" date="2017" name="Nat. Commun.">
        <title>In situ click chemistry generation of cyclooxygenase-2 inhibitors.</title>
        <authorList>
            <person name="Bhardwaj A."/>
            <person name="Kaur J."/>
            <person name="Wuest M."/>
            <person name="Wuest F."/>
        </authorList>
    </citation>
    <scope>NUCLEOTIDE SEQUENCE [LARGE SCALE GENOMIC DNA]</scope>
    <source>
        <strain evidence="6">S2_012_000_R3_94</strain>
    </source>
</reference>
<dbReference type="Pfam" id="PF00072">
    <property type="entry name" value="Response_reg"/>
    <property type="match status" value="1"/>
</dbReference>
<proteinExistence type="predicted"/>
<dbReference type="PANTHER" id="PTHR45566">
    <property type="entry name" value="HTH-TYPE TRANSCRIPTIONAL REGULATOR YHJB-RELATED"/>
    <property type="match status" value="1"/>
</dbReference>
<dbReference type="InterPro" id="IPR016032">
    <property type="entry name" value="Sig_transdc_resp-reg_C-effctor"/>
</dbReference>
<dbReference type="SUPFAM" id="SSF52172">
    <property type="entry name" value="CheY-like"/>
    <property type="match status" value="1"/>
</dbReference>
<dbReference type="EMBL" id="VAFL01000005">
    <property type="protein sequence ID" value="TKW67071.1"/>
    <property type="molecule type" value="Genomic_DNA"/>
</dbReference>
<dbReference type="GO" id="GO:0000160">
    <property type="term" value="P:phosphorelay signal transduction system"/>
    <property type="evidence" value="ECO:0007669"/>
    <property type="project" value="InterPro"/>
</dbReference>
<dbReference type="SUPFAM" id="SSF46894">
    <property type="entry name" value="C-terminal effector domain of the bipartite response regulators"/>
    <property type="match status" value="1"/>
</dbReference>